<comment type="caution">
    <text evidence="2">The sequence shown here is derived from an EMBL/GenBank/DDBJ whole genome shotgun (WGS) entry which is preliminary data.</text>
</comment>
<feature type="region of interest" description="Disordered" evidence="1">
    <location>
        <begin position="21"/>
        <end position="57"/>
    </location>
</feature>
<evidence type="ECO:0000313" key="2">
    <source>
        <dbReference type="EMBL" id="GMM36988.1"/>
    </source>
</evidence>
<dbReference type="GeneID" id="90074963"/>
<evidence type="ECO:0000256" key="1">
    <source>
        <dbReference type="SAM" id="MobiDB-lite"/>
    </source>
</evidence>
<feature type="compositionally biased region" description="Acidic residues" evidence="1">
    <location>
        <begin position="278"/>
        <end position="294"/>
    </location>
</feature>
<feature type="compositionally biased region" description="Low complexity" evidence="1">
    <location>
        <begin position="360"/>
        <end position="373"/>
    </location>
</feature>
<dbReference type="Proteomes" id="UP001360560">
    <property type="component" value="Unassembled WGS sequence"/>
</dbReference>
<organism evidence="2 3">
    <name type="scientific">Saccharomycopsis crataegensis</name>
    <dbReference type="NCBI Taxonomy" id="43959"/>
    <lineage>
        <taxon>Eukaryota</taxon>
        <taxon>Fungi</taxon>
        <taxon>Dikarya</taxon>
        <taxon>Ascomycota</taxon>
        <taxon>Saccharomycotina</taxon>
        <taxon>Saccharomycetes</taxon>
        <taxon>Saccharomycopsidaceae</taxon>
        <taxon>Saccharomycopsis</taxon>
    </lineage>
</organism>
<feature type="compositionally biased region" description="Basic and acidic residues" evidence="1">
    <location>
        <begin position="194"/>
        <end position="210"/>
    </location>
</feature>
<sequence length="571" mass="61664">MSNQNIAILSSRIYNNQTNINNQQQQQQQQTMSIQQQQHNQPKLPSSNPPDLHHPRQHSIHIDDYDENGARPNGQLSTSSPAGIAAASAVTPDKLANLLLTQGPLAIRHLTSHLANLIPGFAHLSLSKQRRLIIAALDSGDPITGCIFEKVGWGQWAAKKIGSEAVKQRQLQMGGPNSTHKIIDNDEGAEDELDKIQDLRDSSSPRRDLTKSSSPPSIKKPSEAFGWSKRRESITNQSNDVHATSLPQSPRSSFHNPKKLLKSSNSATANDDAIMSSSDEEENGVFSSDDEEDGLNNKFQYHEIKPMLPGAIQPRSHSQVIYSTSPLGNASAGPFIRHNRPSFSHHASAKGVSKPKVRSRLGSFNGNNGSSSLEMTYENGENLDELMKFRNGRRQSFNESFIRGKSPSSNTSKRISISSITNATNSPLLMSPSSSITNAGTQPITISTHLQQPTSAGHYSSPIVSPSSSLAPNTSSTNRPSVSTMSTTNSNSTSPSYHSDTDEEDWASMGANRVAHTVTTIEGSSSENTKGSISSSNGGGGVEENGAHMKKKNLDFREEAAVYALVNLGSV</sequence>
<dbReference type="GO" id="GO:0005634">
    <property type="term" value="C:nucleus"/>
    <property type="evidence" value="ECO:0007669"/>
    <property type="project" value="TreeGrafter"/>
</dbReference>
<proteinExistence type="predicted"/>
<evidence type="ECO:0000313" key="3">
    <source>
        <dbReference type="Proteomes" id="UP001360560"/>
    </source>
</evidence>
<feature type="region of interest" description="Disordered" evidence="1">
    <location>
        <begin position="345"/>
        <end position="373"/>
    </location>
</feature>
<keyword evidence="3" id="KW-1185">Reference proteome</keyword>
<dbReference type="InterPro" id="IPR018818">
    <property type="entry name" value="Stb3"/>
</dbReference>
<feature type="compositionally biased region" description="Polar residues" evidence="1">
    <location>
        <begin position="169"/>
        <end position="180"/>
    </location>
</feature>
<feature type="compositionally biased region" description="Low complexity" evidence="1">
    <location>
        <begin position="21"/>
        <end position="41"/>
    </location>
</feature>
<dbReference type="RefSeq" id="XP_064853984.1">
    <property type="nucleotide sequence ID" value="XM_064997912.1"/>
</dbReference>
<name>A0AAV5QS64_9ASCO</name>
<feature type="compositionally biased region" description="Polar residues" evidence="1">
    <location>
        <begin position="234"/>
        <end position="255"/>
    </location>
</feature>
<dbReference type="Pfam" id="PF10330">
    <property type="entry name" value="Stb3"/>
    <property type="match status" value="1"/>
</dbReference>
<feature type="region of interest" description="Disordered" evidence="1">
    <location>
        <begin position="169"/>
        <end position="294"/>
    </location>
</feature>
<feature type="region of interest" description="Disordered" evidence="1">
    <location>
        <begin position="451"/>
        <end position="503"/>
    </location>
</feature>
<dbReference type="PANTHER" id="PTHR28164">
    <property type="entry name" value="PROTEIN STB3"/>
    <property type="match status" value="1"/>
</dbReference>
<feature type="compositionally biased region" description="Low complexity" evidence="1">
    <location>
        <begin position="460"/>
        <end position="498"/>
    </location>
</feature>
<dbReference type="EMBL" id="BTFZ01000011">
    <property type="protein sequence ID" value="GMM36988.1"/>
    <property type="molecule type" value="Genomic_DNA"/>
</dbReference>
<dbReference type="GO" id="GO:0000432">
    <property type="term" value="P:positive regulation of transcription from RNA polymerase II promoter by glucose"/>
    <property type="evidence" value="ECO:0007669"/>
    <property type="project" value="TreeGrafter"/>
</dbReference>
<gene>
    <name evidence="2" type="ORF">DASC09_043130</name>
</gene>
<feature type="compositionally biased region" description="Polar residues" evidence="1">
    <location>
        <begin position="519"/>
        <end position="530"/>
    </location>
</feature>
<reference evidence="2 3" key="1">
    <citation type="journal article" date="2023" name="Elife">
        <title>Identification of key yeast species and microbe-microbe interactions impacting larval growth of Drosophila in the wild.</title>
        <authorList>
            <person name="Mure A."/>
            <person name="Sugiura Y."/>
            <person name="Maeda R."/>
            <person name="Honda K."/>
            <person name="Sakurai N."/>
            <person name="Takahashi Y."/>
            <person name="Watada M."/>
            <person name="Katoh T."/>
            <person name="Gotoh A."/>
            <person name="Gotoh Y."/>
            <person name="Taniguchi I."/>
            <person name="Nakamura K."/>
            <person name="Hayashi T."/>
            <person name="Katayama T."/>
            <person name="Uemura T."/>
            <person name="Hattori Y."/>
        </authorList>
    </citation>
    <scope>NUCLEOTIDE SEQUENCE [LARGE SCALE GENOMIC DNA]</scope>
    <source>
        <strain evidence="2 3">SC-9</strain>
    </source>
</reference>
<accession>A0AAV5QS64</accession>
<feature type="region of interest" description="Disordered" evidence="1">
    <location>
        <begin position="519"/>
        <end position="546"/>
    </location>
</feature>
<dbReference type="PANTHER" id="PTHR28164:SF1">
    <property type="entry name" value="PROTEIN STB3"/>
    <property type="match status" value="1"/>
</dbReference>
<dbReference type="AlphaFoldDB" id="A0AAV5QS64"/>
<protein>
    <submittedName>
        <fullName evidence="2">Stb3 protein</fullName>
    </submittedName>
</protein>
<dbReference type="GO" id="GO:0043565">
    <property type="term" value="F:sequence-specific DNA binding"/>
    <property type="evidence" value="ECO:0007669"/>
    <property type="project" value="TreeGrafter"/>
</dbReference>